<feature type="compositionally biased region" description="Polar residues" evidence="1">
    <location>
        <begin position="92"/>
        <end position="107"/>
    </location>
</feature>
<dbReference type="AlphaFoldDB" id="A0A7C9CSU7"/>
<proteinExistence type="predicted"/>
<evidence type="ECO:0000313" key="2">
    <source>
        <dbReference type="EMBL" id="MBA4622744.1"/>
    </source>
</evidence>
<name>A0A7C9CSU7_OPUST</name>
<feature type="region of interest" description="Disordered" evidence="1">
    <location>
        <begin position="19"/>
        <end position="48"/>
    </location>
</feature>
<reference evidence="2" key="2">
    <citation type="submission" date="2020-07" db="EMBL/GenBank/DDBJ databases">
        <authorList>
            <person name="Vera ALvarez R."/>
            <person name="Arias-Moreno D.M."/>
            <person name="Jimenez-Jacinto V."/>
            <person name="Jimenez-Bremont J.F."/>
            <person name="Swaminathan K."/>
            <person name="Moose S.P."/>
            <person name="Guerrero-Gonzalez M.L."/>
            <person name="Marino-Ramirez L."/>
            <person name="Landsman D."/>
            <person name="Rodriguez-Kessler M."/>
            <person name="Delgado-Sanchez P."/>
        </authorList>
    </citation>
    <scope>NUCLEOTIDE SEQUENCE</scope>
    <source>
        <tissue evidence="2">Cladode</tissue>
    </source>
</reference>
<evidence type="ECO:0000256" key="1">
    <source>
        <dbReference type="SAM" id="MobiDB-lite"/>
    </source>
</evidence>
<accession>A0A7C9CSU7</accession>
<reference evidence="2" key="1">
    <citation type="journal article" date="2013" name="J. Plant Res.">
        <title>Effect of fungi and light on seed germination of three Opuntia species from semiarid lands of central Mexico.</title>
        <authorList>
            <person name="Delgado-Sanchez P."/>
            <person name="Jimenez-Bremont J.F."/>
            <person name="Guerrero-Gonzalez Mde L."/>
            <person name="Flores J."/>
        </authorList>
    </citation>
    <scope>NUCLEOTIDE SEQUENCE</scope>
    <source>
        <tissue evidence="2">Cladode</tissue>
    </source>
</reference>
<dbReference type="EMBL" id="GISG01040056">
    <property type="protein sequence ID" value="MBA4622744.1"/>
    <property type="molecule type" value="Transcribed_RNA"/>
</dbReference>
<feature type="compositionally biased region" description="Pro residues" evidence="1">
    <location>
        <begin position="69"/>
        <end position="86"/>
    </location>
</feature>
<feature type="compositionally biased region" description="Low complexity" evidence="1">
    <location>
        <begin position="21"/>
        <end position="48"/>
    </location>
</feature>
<sequence>MARANKYSSLNFNDIYEKKITSSSTSPSSSSLSKSPSSSSSSLSSNKSYSFSASARLGHGGMLVLSRPYPKPSPPSPSPPLSPSPHNPNRSVATHPTKSSDSDSISLRPQGKTGSAPAPGLERENKEASVVPIVKTDKFVPPHLRPGFVARDQTPVPPAPRPGNYRPGSGHGHHGSPSRPGEDGRPNSGGGQDRRVRGVGAPAGDSDRVDVNRPRSRGSRPSSSGWYFYFSGSLFLF</sequence>
<feature type="region of interest" description="Disordered" evidence="1">
    <location>
        <begin position="62"/>
        <end position="225"/>
    </location>
</feature>
<protein>
    <submittedName>
        <fullName evidence="2">Uncharacterized protein</fullName>
    </submittedName>
</protein>
<organism evidence="2">
    <name type="scientific">Opuntia streptacantha</name>
    <name type="common">Prickly pear cactus</name>
    <name type="synonym">Opuntia cardona</name>
    <dbReference type="NCBI Taxonomy" id="393608"/>
    <lineage>
        <taxon>Eukaryota</taxon>
        <taxon>Viridiplantae</taxon>
        <taxon>Streptophyta</taxon>
        <taxon>Embryophyta</taxon>
        <taxon>Tracheophyta</taxon>
        <taxon>Spermatophyta</taxon>
        <taxon>Magnoliopsida</taxon>
        <taxon>eudicotyledons</taxon>
        <taxon>Gunneridae</taxon>
        <taxon>Pentapetalae</taxon>
        <taxon>Caryophyllales</taxon>
        <taxon>Cactineae</taxon>
        <taxon>Cactaceae</taxon>
        <taxon>Opuntioideae</taxon>
        <taxon>Opuntia</taxon>
    </lineage>
</organism>